<dbReference type="PROSITE" id="PS50943">
    <property type="entry name" value="HTH_CROC1"/>
    <property type="match status" value="1"/>
</dbReference>
<evidence type="ECO:0000313" key="4">
    <source>
        <dbReference type="EMBL" id="QTQ14612.1"/>
    </source>
</evidence>
<keyword evidence="5" id="KW-1185">Reference proteome</keyword>
<evidence type="ECO:0000313" key="3">
    <source>
        <dbReference type="EMBL" id="QTQ11216.1"/>
    </source>
</evidence>
<dbReference type="RefSeq" id="WP_210118011.1">
    <property type="nucleotide sequence ID" value="NZ_CP054142.1"/>
</dbReference>
<dbReference type="EMBL" id="CP054257">
    <property type="protein sequence ID" value="QTQ11216.1"/>
    <property type="molecule type" value="Genomic_DNA"/>
</dbReference>
<reference evidence="3" key="1">
    <citation type="submission" date="2020-05" db="EMBL/GenBank/DDBJ databases">
        <authorList>
            <person name="Zeng H."/>
            <person name="Chan Y.K."/>
            <person name="Watt R.M."/>
        </authorList>
    </citation>
    <scope>NUCLEOTIDE SEQUENCE</scope>
    <source>
        <strain evidence="4">ATCC 700770</strain>
        <strain evidence="3">ATCC 700773</strain>
    </source>
</reference>
<protein>
    <submittedName>
        <fullName evidence="3">Helix-turn-helix transcriptional regulator</fullName>
    </submittedName>
</protein>
<gene>
    <name evidence="3" type="ORF">HRI96_02805</name>
    <name evidence="4" type="ORF">HRQ91_09155</name>
</gene>
<name>A0A975EYE6_9SPIR</name>
<evidence type="ECO:0000259" key="2">
    <source>
        <dbReference type="PROSITE" id="PS50943"/>
    </source>
</evidence>
<dbReference type="Proteomes" id="UP000671908">
    <property type="component" value="Chromosome"/>
</dbReference>
<dbReference type="AlphaFoldDB" id="A0A975EYE6"/>
<accession>A0A975EYE6</accession>
<sequence length="90" mass="10440">MDDFDRLKAELFKDVQIKAEYDALEPEYELIKQIIKARAEKKMTQKQLAEKIGTRQSNIARLESGNYNPSFKFLQKVAVALDKRLSFSLS</sequence>
<dbReference type="GO" id="GO:0003677">
    <property type="term" value="F:DNA binding"/>
    <property type="evidence" value="ECO:0007669"/>
    <property type="project" value="UniProtKB-KW"/>
</dbReference>
<feature type="domain" description="HTH cro/C1-type" evidence="2">
    <location>
        <begin position="34"/>
        <end position="88"/>
    </location>
</feature>
<evidence type="ECO:0000256" key="1">
    <source>
        <dbReference type="ARBA" id="ARBA00023125"/>
    </source>
</evidence>
<dbReference type="InterPro" id="IPR010982">
    <property type="entry name" value="Lambda_DNA-bd_dom_sf"/>
</dbReference>
<dbReference type="SMART" id="SM00530">
    <property type="entry name" value="HTH_XRE"/>
    <property type="match status" value="1"/>
</dbReference>
<dbReference type="Pfam" id="PF01381">
    <property type="entry name" value="HTH_3"/>
    <property type="match status" value="1"/>
</dbReference>
<evidence type="ECO:0000313" key="5">
    <source>
        <dbReference type="Proteomes" id="UP000671908"/>
    </source>
</evidence>
<dbReference type="Gene3D" id="1.10.260.40">
    <property type="entry name" value="lambda repressor-like DNA-binding domains"/>
    <property type="match status" value="1"/>
</dbReference>
<dbReference type="PANTHER" id="PTHR46558:SF3">
    <property type="entry name" value="TRANSCRIPTIONAL REGULATOR"/>
    <property type="match status" value="1"/>
</dbReference>
<keyword evidence="1" id="KW-0238">DNA-binding</keyword>
<organism evidence="3 6">
    <name type="scientific">Treponema parvum</name>
    <dbReference type="NCBI Taxonomy" id="138851"/>
    <lineage>
        <taxon>Bacteria</taxon>
        <taxon>Pseudomonadati</taxon>
        <taxon>Spirochaetota</taxon>
        <taxon>Spirochaetia</taxon>
        <taxon>Spirochaetales</taxon>
        <taxon>Treponemataceae</taxon>
        <taxon>Treponema</taxon>
    </lineage>
</organism>
<dbReference type="InterPro" id="IPR001387">
    <property type="entry name" value="Cro/C1-type_HTH"/>
</dbReference>
<dbReference type="PANTHER" id="PTHR46558">
    <property type="entry name" value="TRACRIPTIONAL REGULATORY PROTEIN-RELATED-RELATED"/>
    <property type="match status" value="1"/>
</dbReference>
<dbReference type="SUPFAM" id="SSF47413">
    <property type="entry name" value="lambda repressor-like DNA-binding domains"/>
    <property type="match status" value="1"/>
</dbReference>
<dbReference type="CDD" id="cd00093">
    <property type="entry name" value="HTH_XRE"/>
    <property type="match status" value="1"/>
</dbReference>
<reference evidence="3 5" key="2">
    <citation type="journal article" date="2021" name="Microbiol. Resour. Announc.">
        <title>Complete Genome Sequences of Three Human Oral Treponema parvum Isolates.</title>
        <authorList>
            <person name="Zeng H."/>
            <person name="Watt R.M."/>
        </authorList>
    </citation>
    <scope>NUCLEOTIDE SEQUENCE</scope>
    <source>
        <strain evidence="4 5">ATCC 700770</strain>
        <strain evidence="3">ATCC 700773</strain>
    </source>
</reference>
<proteinExistence type="predicted"/>
<evidence type="ECO:0000313" key="6">
    <source>
        <dbReference type="Proteomes" id="UP000671995"/>
    </source>
</evidence>
<dbReference type="EMBL" id="CP054142">
    <property type="protein sequence ID" value="QTQ14612.1"/>
    <property type="molecule type" value="Genomic_DNA"/>
</dbReference>
<dbReference type="Proteomes" id="UP000671995">
    <property type="component" value="Chromosome"/>
</dbReference>
<dbReference type="KEGG" id="tpav:HRQ91_09155"/>